<feature type="compositionally biased region" description="Low complexity" evidence="2">
    <location>
        <begin position="22"/>
        <end position="38"/>
    </location>
</feature>
<feature type="region of interest" description="Disordered" evidence="2">
    <location>
        <begin position="1"/>
        <end position="118"/>
    </location>
</feature>
<feature type="compositionally biased region" description="Polar residues" evidence="2">
    <location>
        <begin position="218"/>
        <end position="230"/>
    </location>
</feature>
<dbReference type="Proteomes" id="UP000277580">
    <property type="component" value="Unassembled WGS sequence"/>
</dbReference>
<feature type="compositionally biased region" description="Acidic residues" evidence="2">
    <location>
        <begin position="57"/>
        <end position="70"/>
    </location>
</feature>
<feature type="coiled-coil region" evidence="1">
    <location>
        <begin position="557"/>
        <end position="584"/>
    </location>
</feature>
<feature type="region of interest" description="Disordered" evidence="2">
    <location>
        <begin position="253"/>
        <end position="274"/>
    </location>
</feature>
<feature type="compositionally biased region" description="Polar residues" evidence="2">
    <location>
        <begin position="253"/>
        <end position="269"/>
    </location>
</feature>
<reference evidence="3 4" key="1">
    <citation type="journal article" date="2018" name="Nat. Ecol. Evol.">
        <title>Pezizomycetes genomes reveal the molecular basis of ectomycorrhizal truffle lifestyle.</title>
        <authorList>
            <person name="Murat C."/>
            <person name="Payen T."/>
            <person name="Noel B."/>
            <person name="Kuo A."/>
            <person name="Morin E."/>
            <person name="Chen J."/>
            <person name="Kohler A."/>
            <person name="Krizsan K."/>
            <person name="Balestrini R."/>
            <person name="Da Silva C."/>
            <person name="Montanini B."/>
            <person name="Hainaut M."/>
            <person name="Levati E."/>
            <person name="Barry K.W."/>
            <person name="Belfiori B."/>
            <person name="Cichocki N."/>
            <person name="Clum A."/>
            <person name="Dockter R.B."/>
            <person name="Fauchery L."/>
            <person name="Guy J."/>
            <person name="Iotti M."/>
            <person name="Le Tacon F."/>
            <person name="Lindquist E.A."/>
            <person name="Lipzen A."/>
            <person name="Malagnac F."/>
            <person name="Mello A."/>
            <person name="Molinier V."/>
            <person name="Miyauchi S."/>
            <person name="Poulain J."/>
            <person name="Riccioni C."/>
            <person name="Rubini A."/>
            <person name="Sitrit Y."/>
            <person name="Splivallo R."/>
            <person name="Traeger S."/>
            <person name="Wang M."/>
            <person name="Zifcakova L."/>
            <person name="Wipf D."/>
            <person name="Zambonelli A."/>
            <person name="Paolocci F."/>
            <person name="Nowrousian M."/>
            <person name="Ottonello S."/>
            <person name="Baldrian P."/>
            <person name="Spatafora J.W."/>
            <person name="Henrissat B."/>
            <person name="Nagy L.G."/>
            <person name="Aury J.M."/>
            <person name="Wincker P."/>
            <person name="Grigoriev I.V."/>
            <person name="Bonfante P."/>
            <person name="Martin F.M."/>
        </authorList>
    </citation>
    <scope>NUCLEOTIDE SEQUENCE [LARGE SCALE GENOMIC DNA]</scope>
    <source>
        <strain evidence="3 4">CCBAS932</strain>
    </source>
</reference>
<evidence type="ECO:0000313" key="3">
    <source>
        <dbReference type="EMBL" id="RPB12976.1"/>
    </source>
</evidence>
<name>A0A3N4KR69_9PEZI</name>
<accession>A0A3N4KR69</accession>
<feature type="coiled-coil region" evidence="1">
    <location>
        <begin position="750"/>
        <end position="914"/>
    </location>
</feature>
<dbReference type="PANTHER" id="PTHR45615">
    <property type="entry name" value="MYOSIN HEAVY CHAIN, NON-MUSCLE"/>
    <property type="match status" value="1"/>
</dbReference>
<evidence type="ECO:0000256" key="2">
    <source>
        <dbReference type="SAM" id="MobiDB-lite"/>
    </source>
</evidence>
<proteinExistence type="predicted"/>
<dbReference type="STRING" id="1392247.A0A3N4KR69"/>
<dbReference type="EMBL" id="ML119125">
    <property type="protein sequence ID" value="RPB12976.1"/>
    <property type="molecule type" value="Genomic_DNA"/>
</dbReference>
<keyword evidence="1" id="KW-0175">Coiled coil</keyword>
<evidence type="ECO:0000313" key="4">
    <source>
        <dbReference type="Proteomes" id="UP000277580"/>
    </source>
</evidence>
<organism evidence="3 4">
    <name type="scientific">Morchella conica CCBAS932</name>
    <dbReference type="NCBI Taxonomy" id="1392247"/>
    <lineage>
        <taxon>Eukaryota</taxon>
        <taxon>Fungi</taxon>
        <taxon>Dikarya</taxon>
        <taxon>Ascomycota</taxon>
        <taxon>Pezizomycotina</taxon>
        <taxon>Pezizomycetes</taxon>
        <taxon>Pezizales</taxon>
        <taxon>Morchellaceae</taxon>
        <taxon>Morchella</taxon>
    </lineage>
</organism>
<dbReference type="PANTHER" id="PTHR45615:SF72">
    <property type="entry name" value="CHROMOSOME UNDETERMINED SCAFFOLD_67, WHOLE GENOME SHOTGUN SEQUENCE"/>
    <property type="match status" value="1"/>
</dbReference>
<protein>
    <submittedName>
        <fullName evidence="3">Uncharacterized protein</fullName>
    </submittedName>
</protein>
<dbReference type="OrthoDB" id="5376250at2759"/>
<feature type="compositionally biased region" description="Basic residues" evidence="2">
    <location>
        <begin position="75"/>
        <end position="85"/>
    </location>
</feature>
<feature type="region of interest" description="Disordered" evidence="2">
    <location>
        <begin position="1108"/>
        <end position="1141"/>
    </location>
</feature>
<keyword evidence="4" id="KW-1185">Reference proteome</keyword>
<sequence length="1186" mass="131802">MSGFSASFDPGKQPVSMGSVKSSSSFSSSSSFTTTSSPSPSPPPSPATEKTVGGGEENIEGGEEGIEVGEENTKKSKHKKKKRGAQARANHEARKKERRSFNGGYSSQSLTSSRNVTPIISGTGSYSATGRQIVQDLFSVYGLPKPNKSFDLNTAVPSWGNQHQINYHNNMSVRRAPAGDHWNLSQQGYYTTQQNEPGNRAFSEAVGPGNSSFEDTIMGNTTSDGHNNGSGYDDYHDESLYNPTRFTQTYFSRPQELTSPVSDTTPCHNTDSEVDPDLAKVLNPVDRGIATSTELSKIQHLLSNIRIDDDNQEQVTKPVENGTNDECAKAIDGGVELVERKTEEVFEPVENNMLRITEIIQNDSPEANKLNQCHTKEKATEPIEPVVDKATDSVGWILIGIVEPSEGGSLESIKSGDCKDVEGVIRPDDCVLPEANESVGHKVEEDIITPVGSSPLEVTEPTECQTAEELSKPDEYNAPEIKSTECEAGIETIDQAQNENIELIRLVQSDPIGPIEETFQELNQKIESETEHDTPGNEETTIFASEKMLEKLRAQIIQEYKERIKDCEAELKDKESALRDQKLISQKKQDCLENYMSITEGLTTKVSELNKSLGLETKKAEQAIEKEFEITKALTITQEALHDMQTLADIERRKAQDSAKKERTATSELHMFTYTFDSLQARADLEEANTKAAIRKEQETARQLKTMIESFKTTKAHLEKEETKAKRIAKKESETAKQLKLMTESFKTMQAQASEDKKRAEQAIKKESDTAKQLTIMTESLKEMRANSDKDKKKIEKAAKKESDAAKKLEANMETLKEMRVNMEKERIKAKNAAEKEADTAKQLEAMAESLKEVRASAEEEKKKAKSEITRVKKMNKALEKAAAEKESKITKELEALMESLKEMQTFIDEEEKKTDKAAQREVDTSKQIEVMGKSLQEHVSRIAALGSEKIQMQRILNELAQQNSFLKAKEEADNELLKNSYKIVRNLKDRFKSFLPRPDSNAAIVKMPVSIVIMVNSNIKQLKKLMQTNESIEYEQALARKEKSDAIDSTILKMDTDKMAQDLVLWRAKCKELETKTAVLAKAGPVKSIRTAYKTISNHTAVVSTETTKDSDFKGQAHTTKAKRGGGGGGRGGGRGKGKGKRVAIMNVFDFTNGIPEDVNLEDGMRTLFGRTSPNFGERSNQQSK</sequence>
<feature type="compositionally biased region" description="Polar residues" evidence="2">
    <location>
        <begin position="103"/>
        <end position="118"/>
    </location>
</feature>
<gene>
    <name evidence="3" type="ORF">P167DRAFT_587171</name>
</gene>
<feature type="region of interest" description="Disordered" evidence="2">
    <location>
        <begin position="218"/>
        <end position="239"/>
    </location>
</feature>
<evidence type="ECO:0000256" key="1">
    <source>
        <dbReference type="SAM" id="Coils"/>
    </source>
</evidence>
<dbReference type="AlphaFoldDB" id="A0A3N4KR69"/>
<dbReference type="InParanoid" id="A0A3N4KR69"/>